<keyword evidence="10" id="KW-1185">Reference proteome</keyword>
<organism evidence="9 10">
    <name type="scientific">Flavisolibacter ginsengisoli DSM 18119</name>
    <dbReference type="NCBI Taxonomy" id="1121884"/>
    <lineage>
        <taxon>Bacteria</taxon>
        <taxon>Pseudomonadati</taxon>
        <taxon>Bacteroidota</taxon>
        <taxon>Chitinophagia</taxon>
        <taxon>Chitinophagales</taxon>
        <taxon>Chitinophagaceae</taxon>
        <taxon>Flavisolibacter</taxon>
    </lineage>
</organism>
<feature type="transmembrane region" description="Helical" evidence="7">
    <location>
        <begin position="378"/>
        <end position="398"/>
    </location>
</feature>
<gene>
    <name evidence="9" type="ORF">SAMN02745131_00292</name>
</gene>
<dbReference type="RefSeq" id="WP_072833448.1">
    <property type="nucleotide sequence ID" value="NZ_FQUU01000001.1"/>
</dbReference>
<comment type="subcellular location">
    <subcellularLocation>
        <location evidence="1">Cell membrane</location>
        <topology evidence="1">Multi-pass membrane protein</topology>
    </subcellularLocation>
</comment>
<keyword evidence="5 7" id="KW-1133">Transmembrane helix</keyword>
<dbReference type="Proteomes" id="UP000184048">
    <property type="component" value="Unassembled WGS sequence"/>
</dbReference>
<dbReference type="EMBL" id="FQUU01000001">
    <property type="protein sequence ID" value="SHE37707.1"/>
    <property type="molecule type" value="Genomic_DNA"/>
</dbReference>
<feature type="transmembrane region" description="Helical" evidence="7">
    <location>
        <begin position="12"/>
        <end position="32"/>
    </location>
</feature>
<dbReference type="PANTHER" id="PTHR23513:SF11">
    <property type="entry name" value="STAPHYLOFERRIN A TRANSPORTER"/>
    <property type="match status" value="1"/>
</dbReference>
<dbReference type="InterPro" id="IPR036259">
    <property type="entry name" value="MFS_trans_sf"/>
</dbReference>
<dbReference type="Gene3D" id="1.20.1250.20">
    <property type="entry name" value="MFS general substrate transporter like domains"/>
    <property type="match status" value="1"/>
</dbReference>
<evidence type="ECO:0000256" key="5">
    <source>
        <dbReference type="ARBA" id="ARBA00022989"/>
    </source>
</evidence>
<evidence type="ECO:0000256" key="7">
    <source>
        <dbReference type="SAM" id="Phobius"/>
    </source>
</evidence>
<protein>
    <submittedName>
        <fullName evidence="9">Predicted arabinose efflux permease, MFS family</fullName>
    </submittedName>
</protein>
<dbReference type="AlphaFoldDB" id="A0A1M4T0A6"/>
<dbReference type="OrthoDB" id="9775268at2"/>
<keyword evidence="3" id="KW-1003">Cell membrane</keyword>
<evidence type="ECO:0000256" key="1">
    <source>
        <dbReference type="ARBA" id="ARBA00004651"/>
    </source>
</evidence>
<keyword evidence="6 7" id="KW-0472">Membrane</keyword>
<sequence>MKLPGGLKALHYYNFRLYFSGQAISLIGTWMQRIAVNWLVYTVTHSAFMLGLVAFAGQIPMLILSPYAGAFVDRHSRYRTLLVTQIASMVQAGLLALIVLTGFYNIPAIIFLSVLLGVINAFDTPARQSLMIVLVENKGDLPNAIALNSSMVTLARLIGPALAGILLSSFGEGVCFLVNFLSFIAVILSLLLMKIKVPERKKHTEPIWKGLVEGFNYMKKHRGISSAIGLMALTSLIVMPYSNLFPVFAQTIFKGNVTTFSWLNSISGLGALFGAIYMTTIKPGKSLLRIIVLSSLLLSVSLMFFAYSHSLLAALIFILVGESGMLAQIAATNTYVQTNVDEHMRGRVISYYVMAFQGMQPIGSLLVGWSAHAGSAQATVFLEGLAGVVIALLFIPALKRVKRMSLEKQLHRNN</sequence>
<evidence type="ECO:0000256" key="6">
    <source>
        <dbReference type="ARBA" id="ARBA00023136"/>
    </source>
</evidence>
<evidence type="ECO:0000256" key="4">
    <source>
        <dbReference type="ARBA" id="ARBA00022692"/>
    </source>
</evidence>
<accession>A0A1M4T0A6</accession>
<dbReference type="CDD" id="cd06173">
    <property type="entry name" value="MFS_MefA_like"/>
    <property type="match status" value="1"/>
</dbReference>
<keyword evidence="2" id="KW-0813">Transport</keyword>
<feature type="transmembrane region" description="Helical" evidence="7">
    <location>
        <begin position="176"/>
        <end position="193"/>
    </location>
</feature>
<dbReference type="Pfam" id="PF05977">
    <property type="entry name" value="MFS_3"/>
    <property type="match status" value="1"/>
</dbReference>
<reference evidence="9 10" key="1">
    <citation type="submission" date="2016-11" db="EMBL/GenBank/DDBJ databases">
        <authorList>
            <person name="Jaros S."/>
            <person name="Januszkiewicz K."/>
            <person name="Wedrychowicz H."/>
        </authorList>
    </citation>
    <scope>NUCLEOTIDE SEQUENCE [LARGE SCALE GENOMIC DNA]</scope>
    <source>
        <strain evidence="9 10">DSM 18119</strain>
    </source>
</reference>
<dbReference type="SUPFAM" id="SSF103473">
    <property type="entry name" value="MFS general substrate transporter"/>
    <property type="match status" value="1"/>
</dbReference>
<feature type="transmembrane region" description="Helical" evidence="7">
    <location>
        <begin position="262"/>
        <end position="280"/>
    </location>
</feature>
<feature type="transmembrane region" description="Helical" evidence="7">
    <location>
        <begin position="224"/>
        <end position="242"/>
    </location>
</feature>
<evidence type="ECO:0000256" key="2">
    <source>
        <dbReference type="ARBA" id="ARBA00022448"/>
    </source>
</evidence>
<name>A0A1M4T0A6_9BACT</name>
<dbReference type="InterPro" id="IPR010290">
    <property type="entry name" value="TM_effector"/>
</dbReference>
<evidence type="ECO:0000259" key="8">
    <source>
        <dbReference type="PROSITE" id="PS50850"/>
    </source>
</evidence>
<dbReference type="GO" id="GO:0022857">
    <property type="term" value="F:transmembrane transporter activity"/>
    <property type="evidence" value="ECO:0007669"/>
    <property type="project" value="InterPro"/>
</dbReference>
<dbReference type="PANTHER" id="PTHR23513">
    <property type="entry name" value="INTEGRAL MEMBRANE EFFLUX PROTEIN-RELATED"/>
    <property type="match status" value="1"/>
</dbReference>
<evidence type="ECO:0000256" key="3">
    <source>
        <dbReference type="ARBA" id="ARBA00022475"/>
    </source>
</evidence>
<feature type="transmembrane region" description="Helical" evidence="7">
    <location>
        <begin position="287"/>
        <end position="307"/>
    </location>
</feature>
<feature type="domain" description="Major facilitator superfamily (MFS) profile" evidence="8">
    <location>
        <begin position="9"/>
        <end position="403"/>
    </location>
</feature>
<keyword evidence="4 7" id="KW-0812">Transmembrane</keyword>
<feature type="transmembrane region" description="Helical" evidence="7">
    <location>
        <begin position="348"/>
        <end position="372"/>
    </location>
</feature>
<dbReference type="STRING" id="1121884.SAMN02745131_00292"/>
<dbReference type="PROSITE" id="PS50850">
    <property type="entry name" value="MFS"/>
    <property type="match status" value="1"/>
</dbReference>
<dbReference type="GO" id="GO:0005886">
    <property type="term" value="C:plasma membrane"/>
    <property type="evidence" value="ECO:0007669"/>
    <property type="project" value="UniProtKB-SubCell"/>
</dbReference>
<evidence type="ECO:0000313" key="10">
    <source>
        <dbReference type="Proteomes" id="UP000184048"/>
    </source>
</evidence>
<dbReference type="InterPro" id="IPR020846">
    <property type="entry name" value="MFS_dom"/>
</dbReference>
<feature type="transmembrane region" description="Helical" evidence="7">
    <location>
        <begin position="313"/>
        <end position="336"/>
    </location>
</feature>
<proteinExistence type="predicted"/>
<evidence type="ECO:0000313" key="9">
    <source>
        <dbReference type="EMBL" id="SHE37707.1"/>
    </source>
</evidence>